<keyword evidence="1" id="KW-0472">Membrane</keyword>
<name>A0A9N9QLA7_9CUCU</name>
<gene>
    <name evidence="2" type="ORF">CEUTPL_LOCUS4153</name>
</gene>
<accession>A0A9N9QLA7</accession>
<keyword evidence="1" id="KW-0812">Transmembrane</keyword>
<proteinExistence type="predicted"/>
<sequence>MAKFLYDLGSLMVGIVAGALVGKYAKDIYTKITTIEDDDELADYEKRNYEVICSEDEDDCECEDEDY</sequence>
<reference evidence="2" key="1">
    <citation type="submission" date="2022-01" db="EMBL/GenBank/DDBJ databases">
        <authorList>
            <person name="King R."/>
        </authorList>
    </citation>
    <scope>NUCLEOTIDE SEQUENCE</scope>
</reference>
<feature type="transmembrane region" description="Helical" evidence="1">
    <location>
        <begin position="6"/>
        <end position="25"/>
    </location>
</feature>
<evidence type="ECO:0000256" key="1">
    <source>
        <dbReference type="SAM" id="Phobius"/>
    </source>
</evidence>
<dbReference type="Proteomes" id="UP001152799">
    <property type="component" value="Chromosome 13"/>
</dbReference>
<protein>
    <submittedName>
        <fullName evidence="2">Uncharacterized protein</fullName>
    </submittedName>
</protein>
<dbReference type="EMBL" id="OU892289">
    <property type="protein sequence ID" value="CAG9763494.1"/>
    <property type="molecule type" value="Genomic_DNA"/>
</dbReference>
<organism evidence="2 3">
    <name type="scientific">Ceutorhynchus assimilis</name>
    <name type="common">cabbage seed weevil</name>
    <dbReference type="NCBI Taxonomy" id="467358"/>
    <lineage>
        <taxon>Eukaryota</taxon>
        <taxon>Metazoa</taxon>
        <taxon>Ecdysozoa</taxon>
        <taxon>Arthropoda</taxon>
        <taxon>Hexapoda</taxon>
        <taxon>Insecta</taxon>
        <taxon>Pterygota</taxon>
        <taxon>Neoptera</taxon>
        <taxon>Endopterygota</taxon>
        <taxon>Coleoptera</taxon>
        <taxon>Polyphaga</taxon>
        <taxon>Cucujiformia</taxon>
        <taxon>Curculionidae</taxon>
        <taxon>Ceutorhynchinae</taxon>
        <taxon>Ceutorhynchus</taxon>
    </lineage>
</organism>
<keyword evidence="3" id="KW-1185">Reference proteome</keyword>
<evidence type="ECO:0000313" key="3">
    <source>
        <dbReference type="Proteomes" id="UP001152799"/>
    </source>
</evidence>
<evidence type="ECO:0000313" key="2">
    <source>
        <dbReference type="EMBL" id="CAG9763494.1"/>
    </source>
</evidence>
<dbReference type="AlphaFoldDB" id="A0A9N9QLA7"/>
<keyword evidence="1" id="KW-1133">Transmembrane helix</keyword>